<gene>
    <name evidence="8" type="ORF">N5C72_28190</name>
</gene>
<feature type="domain" description="Rieske" evidence="7">
    <location>
        <begin position="43"/>
        <end position="153"/>
    </location>
</feature>
<keyword evidence="5" id="KW-0408">Iron</keyword>
<dbReference type="SUPFAM" id="SSF50022">
    <property type="entry name" value="ISP domain"/>
    <property type="match status" value="1"/>
</dbReference>
<dbReference type="InterPro" id="IPR017941">
    <property type="entry name" value="Rieske_2Fe-2S"/>
</dbReference>
<dbReference type="PRINTS" id="PR00090">
    <property type="entry name" value="RNGDIOXGNASE"/>
</dbReference>
<comment type="similarity">
    <text evidence="1">Belongs to the bacterial ring-hydroxylating dioxygenase alpha subunit family.</text>
</comment>
<dbReference type="Gene3D" id="2.102.10.10">
    <property type="entry name" value="Rieske [2Fe-2S] iron-sulphur domain"/>
    <property type="match status" value="1"/>
</dbReference>
<dbReference type="Pfam" id="PF00848">
    <property type="entry name" value="Ring_hydroxyl_A"/>
    <property type="match status" value="1"/>
</dbReference>
<dbReference type="GO" id="GO:0051213">
    <property type="term" value="F:dioxygenase activity"/>
    <property type="evidence" value="ECO:0007669"/>
    <property type="project" value="UniProtKB-KW"/>
</dbReference>
<dbReference type="PANTHER" id="PTHR43756:SF1">
    <property type="entry name" value="3-PHENYLPROPIONATE_CINNAMIC ACID DIOXYGENASE SUBUNIT ALPHA"/>
    <property type="match status" value="1"/>
</dbReference>
<dbReference type="GO" id="GO:0046872">
    <property type="term" value="F:metal ion binding"/>
    <property type="evidence" value="ECO:0007669"/>
    <property type="project" value="UniProtKB-KW"/>
</dbReference>
<keyword evidence="3" id="KW-0479">Metal-binding</keyword>
<sequence length="410" mass="46804">MDHVSPWATAPKLPSTHYVDNRIYTDPVIFEEEREKILAATWRLVCHESELPEPGDYRAKEIAGVPVVILRSEDRSIMAFFNVCPHRGARLVRDERGNAKKGLQCLYHLWTFALDGKCTSITRSKGYDGCSLKKDDVGLRSVRTEIFCGMVFVCLKDDVPPLEQFLGGMADHMKTHLGQEELEVFHYHRAIINTNWKLFVDNNSELYHEFLHVLNRRTAVAHKSYHERNWLLYQNSHNIIQQGVIHYDSYGLGERSEGALPGMQPNGMVVMLLFPDVMLNIRATVMRIDTMTPLAPGKTLVEWRGVGLKSDTPDVRAMRIQHHNEVWGPAGRNLPEDIAAVETQWETMVQGGSRYSLFAREEGLKPQDDANLRAFYQEWGRCLGRAPNDPFRHGNVDTDVSHSIKEITNV</sequence>
<dbReference type="Gene3D" id="3.90.380.10">
    <property type="entry name" value="Naphthalene 1,2-dioxygenase Alpha Subunit, Chain A, domain 1"/>
    <property type="match status" value="1"/>
</dbReference>
<keyword evidence="8" id="KW-0223">Dioxygenase</keyword>
<protein>
    <submittedName>
        <fullName evidence="8">Aromatic ring-hydroxylating dioxygenase subunit alpha</fullName>
    </submittedName>
</protein>
<comment type="caution">
    <text evidence="8">The sequence shown here is derived from an EMBL/GenBank/DDBJ whole genome shotgun (WGS) entry which is preliminary data.</text>
</comment>
<accession>A0ABD4Z447</accession>
<dbReference type="InterPro" id="IPR001663">
    <property type="entry name" value="Rng_hydr_dOase-A"/>
</dbReference>
<evidence type="ECO:0000256" key="2">
    <source>
        <dbReference type="ARBA" id="ARBA00022714"/>
    </source>
</evidence>
<keyword evidence="2" id="KW-0001">2Fe-2S</keyword>
<evidence type="ECO:0000256" key="1">
    <source>
        <dbReference type="ARBA" id="ARBA00008751"/>
    </source>
</evidence>
<dbReference type="InterPro" id="IPR036922">
    <property type="entry name" value="Rieske_2Fe-2S_sf"/>
</dbReference>
<evidence type="ECO:0000259" key="7">
    <source>
        <dbReference type="PROSITE" id="PS51296"/>
    </source>
</evidence>
<dbReference type="InterPro" id="IPR015879">
    <property type="entry name" value="Ring_hydroxy_dOase_asu_C_dom"/>
</dbReference>
<evidence type="ECO:0000313" key="8">
    <source>
        <dbReference type="EMBL" id="MDH1181975.1"/>
    </source>
</evidence>
<dbReference type="CDD" id="cd00680">
    <property type="entry name" value="RHO_alpha_C"/>
    <property type="match status" value="1"/>
</dbReference>
<evidence type="ECO:0000256" key="4">
    <source>
        <dbReference type="ARBA" id="ARBA00023002"/>
    </source>
</evidence>
<proteinExistence type="inferred from homology"/>
<dbReference type="RefSeq" id="WP_279992343.1">
    <property type="nucleotide sequence ID" value="NZ_JAOBZK010000085.1"/>
</dbReference>
<organism evidence="8 9">
    <name type="scientific">Achromobacter mucicolens</name>
    <dbReference type="NCBI Taxonomy" id="1389922"/>
    <lineage>
        <taxon>Bacteria</taxon>
        <taxon>Pseudomonadati</taxon>
        <taxon>Pseudomonadota</taxon>
        <taxon>Betaproteobacteria</taxon>
        <taxon>Burkholderiales</taxon>
        <taxon>Alcaligenaceae</taxon>
        <taxon>Achromobacter</taxon>
    </lineage>
</organism>
<keyword evidence="6" id="KW-0411">Iron-sulfur</keyword>
<evidence type="ECO:0000256" key="6">
    <source>
        <dbReference type="ARBA" id="ARBA00023014"/>
    </source>
</evidence>
<dbReference type="EMBL" id="JAOBZK010000085">
    <property type="protein sequence ID" value="MDH1181975.1"/>
    <property type="molecule type" value="Genomic_DNA"/>
</dbReference>
<dbReference type="AlphaFoldDB" id="A0ABD4Z447"/>
<dbReference type="PANTHER" id="PTHR43756">
    <property type="entry name" value="CHOLINE MONOOXYGENASE, CHLOROPLASTIC"/>
    <property type="match status" value="1"/>
</dbReference>
<dbReference type="GO" id="GO:0051537">
    <property type="term" value="F:2 iron, 2 sulfur cluster binding"/>
    <property type="evidence" value="ECO:0007669"/>
    <property type="project" value="UniProtKB-KW"/>
</dbReference>
<evidence type="ECO:0000313" key="9">
    <source>
        <dbReference type="Proteomes" id="UP001158644"/>
    </source>
</evidence>
<evidence type="ECO:0000256" key="3">
    <source>
        <dbReference type="ARBA" id="ARBA00022723"/>
    </source>
</evidence>
<keyword evidence="4" id="KW-0560">Oxidoreductase</keyword>
<name>A0ABD4Z447_9BURK</name>
<dbReference type="Proteomes" id="UP001158644">
    <property type="component" value="Unassembled WGS sequence"/>
</dbReference>
<dbReference type="SUPFAM" id="SSF55961">
    <property type="entry name" value="Bet v1-like"/>
    <property type="match status" value="1"/>
</dbReference>
<dbReference type="Pfam" id="PF00355">
    <property type="entry name" value="Rieske"/>
    <property type="match status" value="1"/>
</dbReference>
<evidence type="ECO:0000256" key="5">
    <source>
        <dbReference type="ARBA" id="ARBA00023004"/>
    </source>
</evidence>
<reference evidence="8 9" key="1">
    <citation type="submission" date="2022-09" db="EMBL/GenBank/DDBJ databases">
        <title>Intensive care unit water sources are persistently colonized with multi-drug resistant bacteria and are the site of extensive horizontal gene transfer of antibiotic resistance genes.</title>
        <authorList>
            <person name="Diorio-Toth L."/>
        </authorList>
    </citation>
    <scope>NUCLEOTIDE SEQUENCE [LARGE SCALE GENOMIC DNA]</scope>
    <source>
        <strain evidence="8 9">GD03967</strain>
    </source>
</reference>
<dbReference type="PROSITE" id="PS51296">
    <property type="entry name" value="RIESKE"/>
    <property type="match status" value="1"/>
</dbReference>
<dbReference type="CDD" id="cd03469">
    <property type="entry name" value="Rieske_RO_Alpha_N"/>
    <property type="match status" value="1"/>
</dbReference>